<dbReference type="SMART" id="SM00233">
    <property type="entry name" value="PH"/>
    <property type="match status" value="1"/>
</dbReference>
<dbReference type="GeneID" id="25259150"/>
<organism evidence="4 5">
    <name type="scientific">Mitosporidium daphniae</name>
    <dbReference type="NCBI Taxonomy" id="1485682"/>
    <lineage>
        <taxon>Eukaryota</taxon>
        <taxon>Fungi</taxon>
        <taxon>Fungi incertae sedis</taxon>
        <taxon>Microsporidia</taxon>
        <taxon>Mitosporidium</taxon>
    </lineage>
</organism>
<evidence type="ECO:0000256" key="2">
    <source>
        <dbReference type="SAM" id="Phobius"/>
    </source>
</evidence>
<keyword evidence="2" id="KW-0812">Transmembrane</keyword>
<keyword evidence="2" id="KW-1133">Transmembrane helix</keyword>
<feature type="transmembrane region" description="Helical" evidence="2">
    <location>
        <begin position="6"/>
        <end position="27"/>
    </location>
</feature>
<dbReference type="Proteomes" id="UP000029725">
    <property type="component" value="Unassembled WGS sequence"/>
</dbReference>
<reference evidence="4 5" key="1">
    <citation type="submission" date="2014-04" db="EMBL/GenBank/DDBJ databases">
        <title>A new species of microsporidia sheds light on the evolution of extreme parasitism.</title>
        <authorList>
            <person name="Haag K.L."/>
            <person name="James T.Y."/>
            <person name="Larsson R."/>
            <person name="Schaer T.M."/>
            <person name="Refardt D."/>
            <person name="Pombert J.-F."/>
            <person name="Ebert D."/>
        </authorList>
    </citation>
    <scope>NUCLEOTIDE SEQUENCE [LARGE SCALE GENOMIC DNA]</scope>
    <source>
        <strain evidence="4 5">UGP3</strain>
        <tissue evidence="4">Spores</tissue>
    </source>
</reference>
<gene>
    <name evidence="4" type="ORF">DI09_233p30</name>
</gene>
<evidence type="ECO:0000259" key="3">
    <source>
        <dbReference type="SMART" id="SM00233"/>
    </source>
</evidence>
<comment type="caution">
    <text evidence="4">The sequence shown here is derived from an EMBL/GenBank/DDBJ whole genome shotgun (WGS) entry which is preliminary data.</text>
</comment>
<dbReference type="OrthoDB" id="26740at2759"/>
<feature type="domain" description="PH" evidence="3">
    <location>
        <begin position="34"/>
        <end position="196"/>
    </location>
</feature>
<evidence type="ECO:0000256" key="1">
    <source>
        <dbReference type="ARBA" id="ARBA00004586"/>
    </source>
</evidence>
<keyword evidence="5" id="KW-1185">Reference proteome</keyword>
<dbReference type="AlphaFoldDB" id="A0A098VW61"/>
<protein>
    <recommendedName>
        <fullName evidence="3">PH domain-containing protein</fullName>
    </recommendedName>
</protein>
<evidence type="ECO:0000313" key="5">
    <source>
        <dbReference type="Proteomes" id="UP000029725"/>
    </source>
</evidence>
<dbReference type="RefSeq" id="XP_013238402.1">
    <property type="nucleotide sequence ID" value="XM_013382948.1"/>
</dbReference>
<sequence>MEVWVPVFFLAFFGLIFLIVFAFFLFIRYGLGDPIKSGWLRITTNFEGFLSPSSSNIIGDKQALAEIDLLSSSQAGSSAAPAATVIPPGFSGAGTINKDPTSIYAWVVLRSTSLFLYEGDQQQKSCFGVASIEECEISLVPADLRLDLYYRRENPIMVSSSNGSVFARSPVIFLFAPSAIEKEDWYLLMHDAIQKDRSNASLGEGGSANRKSHIVSFMKNLSETVKNPLLDQHSQWFNAIFGRIFYNVFESVELQDYFMRKFNRKTSRMKVPFFLSDISVCMVEVPISL</sequence>
<dbReference type="VEuPathDB" id="MicrosporidiaDB:DI09_233p30"/>
<dbReference type="Gene3D" id="2.30.29.30">
    <property type="entry name" value="Pleckstrin-homology domain (PH domain)/Phosphotyrosine-binding domain (PTB)"/>
    <property type="match status" value="1"/>
</dbReference>
<dbReference type="PANTHER" id="PTHR13466">
    <property type="entry name" value="TEX2 PROTEIN-RELATED"/>
    <property type="match status" value="1"/>
</dbReference>
<dbReference type="EMBL" id="JMKJ01000148">
    <property type="protein sequence ID" value="KGG51966.1"/>
    <property type="molecule type" value="Genomic_DNA"/>
</dbReference>
<dbReference type="GO" id="GO:0005789">
    <property type="term" value="C:endoplasmic reticulum membrane"/>
    <property type="evidence" value="ECO:0007669"/>
    <property type="project" value="UniProtKB-SubCell"/>
</dbReference>
<comment type="subcellular location">
    <subcellularLocation>
        <location evidence="1">Endoplasmic reticulum membrane</location>
    </subcellularLocation>
</comment>
<dbReference type="InterPro" id="IPR011993">
    <property type="entry name" value="PH-like_dom_sf"/>
</dbReference>
<name>A0A098VW61_9MICR</name>
<dbReference type="Pfam" id="PF00169">
    <property type="entry name" value="PH"/>
    <property type="match status" value="1"/>
</dbReference>
<accession>A0A098VW61</accession>
<dbReference type="HOGENOM" id="CLU_963401_0_0_1"/>
<keyword evidence="2" id="KW-0472">Membrane</keyword>
<dbReference type="InterPro" id="IPR001849">
    <property type="entry name" value="PH_domain"/>
</dbReference>
<dbReference type="SUPFAM" id="SSF50729">
    <property type="entry name" value="PH domain-like"/>
    <property type="match status" value="1"/>
</dbReference>
<proteinExistence type="predicted"/>
<evidence type="ECO:0000313" key="4">
    <source>
        <dbReference type="EMBL" id="KGG51966.1"/>
    </source>
</evidence>